<accession>A0A6H5I139</accession>
<protein>
    <submittedName>
        <fullName evidence="1">Uncharacterized protein</fullName>
    </submittedName>
</protein>
<dbReference type="Proteomes" id="UP000479190">
    <property type="component" value="Unassembled WGS sequence"/>
</dbReference>
<dbReference type="AlphaFoldDB" id="A0A6H5I139"/>
<organism evidence="1 2">
    <name type="scientific">Trichogramma brassicae</name>
    <dbReference type="NCBI Taxonomy" id="86971"/>
    <lineage>
        <taxon>Eukaryota</taxon>
        <taxon>Metazoa</taxon>
        <taxon>Ecdysozoa</taxon>
        <taxon>Arthropoda</taxon>
        <taxon>Hexapoda</taxon>
        <taxon>Insecta</taxon>
        <taxon>Pterygota</taxon>
        <taxon>Neoptera</taxon>
        <taxon>Endopterygota</taxon>
        <taxon>Hymenoptera</taxon>
        <taxon>Apocrita</taxon>
        <taxon>Proctotrupomorpha</taxon>
        <taxon>Chalcidoidea</taxon>
        <taxon>Trichogrammatidae</taxon>
        <taxon>Trichogramma</taxon>
    </lineage>
</organism>
<sequence length="106" mass="12046">MFFNRKLTENDHQVIRIKSNNTDPTMMTLTSGNNSFLMKTPNGYKIIFTTNDNISSIRAATLPSCCTQAAAARAREKTAECRRRGWRNTAREAAEEHLRSCFTIQT</sequence>
<reference evidence="1 2" key="1">
    <citation type="submission" date="2020-02" db="EMBL/GenBank/DDBJ databases">
        <authorList>
            <person name="Ferguson B K."/>
        </authorList>
    </citation>
    <scope>NUCLEOTIDE SEQUENCE [LARGE SCALE GENOMIC DNA]</scope>
</reference>
<gene>
    <name evidence="1" type="ORF">TBRA_LOCUS3685</name>
</gene>
<evidence type="ECO:0000313" key="1">
    <source>
        <dbReference type="EMBL" id="CAB0031720.1"/>
    </source>
</evidence>
<proteinExistence type="predicted"/>
<evidence type="ECO:0000313" key="2">
    <source>
        <dbReference type="Proteomes" id="UP000479190"/>
    </source>
</evidence>
<dbReference type="EMBL" id="CADCXV010000651">
    <property type="protein sequence ID" value="CAB0031720.1"/>
    <property type="molecule type" value="Genomic_DNA"/>
</dbReference>
<keyword evidence="2" id="KW-1185">Reference proteome</keyword>
<name>A0A6H5I139_9HYME</name>